<evidence type="ECO:0000313" key="17">
    <source>
        <dbReference type="Proteomes" id="UP000694941"/>
    </source>
</evidence>
<accession>A0ABM1SIK5</accession>
<dbReference type="Gene3D" id="3.90.70.10">
    <property type="entry name" value="Cysteine proteinases"/>
    <property type="match status" value="1"/>
</dbReference>
<dbReference type="InterPro" id="IPR028889">
    <property type="entry name" value="USP"/>
</dbReference>
<feature type="region of interest" description="Disordered" evidence="14">
    <location>
        <begin position="442"/>
        <end position="472"/>
    </location>
</feature>
<gene>
    <name evidence="18" type="primary">LOC106460953</name>
</gene>
<proteinExistence type="inferred from homology"/>
<comment type="similarity">
    <text evidence="4">Belongs to the peptidase C19 family.</text>
</comment>
<evidence type="ECO:0000256" key="12">
    <source>
        <dbReference type="ARBA" id="ARBA00022807"/>
    </source>
</evidence>
<dbReference type="SUPFAM" id="SSF54001">
    <property type="entry name" value="Cysteine proteinases"/>
    <property type="match status" value="1"/>
</dbReference>
<keyword evidence="6" id="KW-0963">Cytoplasm</keyword>
<evidence type="ECO:0000259" key="16">
    <source>
        <dbReference type="PROSITE" id="PS50245"/>
    </source>
</evidence>
<evidence type="ECO:0000256" key="3">
    <source>
        <dbReference type="ARBA" id="ARBA00004556"/>
    </source>
</evidence>
<keyword evidence="12" id="KW-0788">Thiol protease</keyword>
<evidence type="ECO:0000256" key="13">
    <source>
        <dbReference type="ARBA" id="ARBA00022833"/>
    </source>
</evidence>
<keyword evidence="11" id="KW-0378">Hydrolase</keyword>
<evidence type="ECO:0000256" key="6">
    <source>
        <dbReference type="ARBA" id="ARBA00022490"/>
    </source>
</evidence>
<evidence type="ECO:0000256" key="5">
    <source>
        <dbReference type="ARBA" id="ARBA00012759"/>
    </source>
</evidence>
<protein>
    <recommendedName>
        <fullName evidence="5">ubiquitinyl hydrolase 1</fullName>
        <ecNumber evidence="5">3.4.19.12</ecNumber>
    </recommendedName>
</protein>
<name>A0ABM1SIK5_LIMPO</name>
<evidence type="ECO:0000256" key="11">
    <source>
        <dbReference type="ARBA" id="ARBA00022801"/>
    </source>
</evidence>
<dbReference type="GeneID" id="106460953"/>
<dbReference type="PROSITE" id="PS50245">
    <property type="entry name" value="CAP_GLY_2"/>
    <property type="match status" value="2"/>
</dbReference>
<dbReference type="InterPro" id="IPR000938">
    <property type="entry name" value="CAP-Gly_domain"/>
</dbReference>
<evidence type="ECO:0000256" key="10">
    <source>
        <dbReference type="ARBA" id="ARBA00022786"/>
    </source>
</evidence>
<feature type="compositionally biased region" description="Polar residues" evidence="14">
    <location>
        <begin position="446"/>
        <end position="458"/>
    </location>
</feature>
<dbReference type="Proteomes" id="UP000694941">
    <property type="component" value="Unplaced"/>
</dbReference>
<dbReference type="Pfam" id="PF00443">
    <property type="entry name" value="UCH"/>
    <property type="match status" value="1"/>
</dbReference>
<reference evidence="18" key="1">
    <citation type="submission" date="2025-08" db="UniProtKB">
        <authorList>
            <consortium name="RefSeq"/>
        </authorList>
    </citation>
    <scope>IDENTIFICATION</scope>
    <source>
        <tissue evidence="18">Muscle</tissue>
    </source>
</reference>
<dbReference type="InterPro" id="IPR036859">
    <property type="entry name" value="CAP-Gly_dom_sf"/>
</dbReference>
<evidence type="ECO:0000259" key="15">
    <source>
        <dbReference type="PROSITE" id="PS50235"/>
    </source>
</evidence>
<dbReference type="Gene3D" id="2.30.30.190">
    <property type="entry name" value="CAP Gly-rich-like domain"/>
    <property type="match status" value="3"/>
</dbReference>
<dbReference type="Pfam" id="PF01302">
    <property type="entry name" value="CAP_GLY"/>
    <property type="match status" value="3"/>
</dbReference>
<evidence type="ECO:0000256" key="4">
    <source>
        <dbReference type="ARBA" id="ARBA00009085"/>
    </source>
</evidence>
<dbReference type="RefSeq" id="XP_022243460.1">
    <property type="nucleotide sequence ID" value="XM_022387752.1"/>
</dbReference>
<keyword evidence="9" id="KW-0479">Metal-binding</keyword>
<evidence type="ECO:0000256" key="7">
    <source>
        <dbReference type="ARBA" id="ARBA00022553"/>
    </source>
</evidence>
<organism evidence="17 18">
    <name type="scientific">Limulus polyphemus</name>
    <name type="common">Atlantic horseshoe crab</name>
    <dbReference type="NCBI Taxonomy" id="6850"/>
    <lineage>
        <taxon>Eukaryota</taxon>
        <taxon>Metazoa</taxon>
        <taxon>Ecdysozoa</taxon>
        <taxon>Arthropoda</taxon>
        <taxon>Chelicerata</taxon>
        <taxon>Merostomata</taxon>
        <taxon>Xiphosura</taxon>
        <taxon>Limulidae</taxon>
        <taxon>Limulus</taxon>
    </lineage>
</organism>
<keyword evidence="10" id="KW-0833">Ubl conjugation pathway</keyword>
<keyword evidence="8" id="KW-0645">Protease</keyword>
<dbReference type="SUPFAM" id="SSF74924">
    <property type="entry name" value="Cap-Gly domain"/>
    <property type="match status" value="3"/>
</dbReference>
<comment type="subcellular location">
    <subcellularLocation>
        <location evidence="2">Cytoplasm</location>
        <location evidence="2">Cytoskeleton</location>
        <location evidence="2">Microtubule organizing center</location>
        <location evidence="2">Centrosome</location>
    </subcellularLocation>
    <subcellularLocation>
        <location evidence="3">Cytoplasm</location>
        <location evidence="3">Perinuclear region</location>
    </subcellularLocation>
</comment>
<keyword evidence="17" id="KW-1185">Reference proteome</keyword>
<dbReference type="PANTHER" id="PTHR11830">
    <property type="entry name" value="40S RIBOSOMAL PROTEIN S3A"/>
    <property type="match status" value="1"/>
</dbReference>
<dbReference type="InterPro" id="IPR038765">
    <property type="entry name" value="Papain-like_cys_pep_sf"/>
</dbReference>
<sequence length="1057" mass="118970">MRMAEELQQARMSQKPNKRKYLLLVDYCARNPTSEFARRNVSNGDKGTGTDNEVYLPQGTIFEELNSHEVKDGASRHRLFLKSVDHDGITVSCIPSEVEELTLQEADFLLPIFPSQDRTKVYFDNRWLSEALLITVGSKVAVQLSDGSDPVLGVVQYRGCVSELGPGTIFGVELLEHPDRGLCDGTVKGKCYFHCHGQSGVFLPISRLRLFLHSHKHTRSRELKELVNSRQHISTSTTGSEIHVHSSTSKPDPVPLEVVCADGTPPPPLQLNNRVVWISDSGPEYGWVRWLGKLPDVGSDWMVGVEFDNPIGTGTGKYNDHELFHTKLSHASLVPIIGLMKAEDFLVDSNSDQKPNEDNAKILQTTGVQSGVILKNESPIVSGENFNTGARAKSKSFSSQQANECPVTSCSNTSTYFPASPGEKRNKSCGTVNKAKPLEKTKELSRQSSFGDRSNVTISGLKGAKTNSPSSRRKDLKLLSSMYSPESEQPNSFYHVVPDECTPGVYSSSSSVNPLYEMLSEKGSGYQNGHISCEEVMVHNKKVEKHTSRNNVYCTCNIQEEHLHEHDKSTVQSNNSSDLEIGSAVEVLVNGVPRYGIIRWIGIVSEQQDSRKLVAGIEMEEEGLGCTDGTFNRQRYFTCPPNKAFFVFLNQCRKDGRFIESERTAAFGSIECPSIIEDVPPLSSPEELKMMCGKNHGIQGHHNSCYLDATLFAMFSCTSIFDSLLHRPPKPTDIAEYSQVQRVLKEKIVNPLRANWYVRADRVMHLRKLLEELGSVRGLTSEEKDPEEFLNSLLQQILKAEPFLKLSSGQESFFYQLFVEKDENLVLPSVQQLFDQSFLTSDIKLQEVPPCLLIQMPRFGKQFKMYPRIIPSQYLDITDILADSPRECSICGHLAEFECKDCFGQFGEGLYSVAFCQKCIEKCHGNKKRSRHKTTKLNIPPEYNMLKDHNHVPRIYMELFAVVCIEMSHYVCFAKCGSGPDAPWCFFDSMADRKGEQNGYNIPEVVPFPDLRWWLSEEGMEFLMSNKDDKCLPEIARRLLCDAYMCMYQSPDVMMYR</sequence>
<evidence type="ECO:0000256" key="8">
    <source>
        <dbReference type="ARBA" id="ARBA00022670"/>
    </source>
</evidence>
<evidence type="ECO:0000313" key="18">
    <source>
        <dbReference type="RefSeq" id="XP_022243460.1"/>
    </source>
</evidence>
<evidence type="ECO:0000256" key="14">
    <source>
        <dbReference type="SAM" id="MobiDB-lite"/>
    </source>
</evidence>
<evidence type="ECO:0000256" key="1">
    <source>
        <dbReference type="ARBA" id="ARBA00000707"/>
    </source>
</evidence>
<feature type="domain" description="CAP-Gly" evidence="16">
    <location>
        <begin position="605"/>
        <end position="660"/>
    </location>
</feature>
<dbReference type="SMART" id="SM01052">
    <property type="entry name" value="CAP_GLY"/>
    <property type="match status" value="3"/>
</dbReference>
<dbReference type="EC" id="3.4.19.12" evidence="5"/>
<feature type="domain" description="CAP-Gly" evidence="16">
    <location>
        <begin position="160"/>
        <end position="204"/>
    </location>
</feature>
<feature type="domain" description="USP" evidence="15">
    <location>
        <begin position="696"/>
        <end position="1051"/>
    </location>
</feature>
<evidence type="ECO:0000256" key="2">
    <source>
        <dbReference type="ARBA" id="ARBA00004300"/>
    </source>
</evidence>
<evidence type="ECO:0000256" key="9">
    <source>
        <dbReference type="ARBA" id="ARBA00022723"/>
    </source>
</evidence>
<keyword evidence="7" id="KW-0597">Phosphoprotein</keyword>
<dbReference type="InterPro" id="IPR001394">
    <property type="entry name" value="Peptidase_C19_UCH"/>
</dbReference>
<comment type="catalytic activity">
    <reaction evidence="1">
        <text>Thiol-dependent hydrolysis of ester, thioester, amide, peptide and isopeptide bonds formed by the C-terminal Gly of ubiquitin (a 76-residue protein attached to proteins as an intracellular targeting signal).</text>
        <dbReference type="EC" id="3.4.19.12"/>
    </reaction>
</comment>
<dbReference type="PROSITE" id="PS50235">
    <property type="entry name" value="USP_3"/>
    <property type="match status" value="1"/>
</dbReference>
<keyword evidence="13" id="KW-0862">Zinc</keyword>